<dbReference type="Proteomes" id="UP000789524">
    <property type="component" value="Unassembled WGS sequence"/>
</dbReference>
<evidence type="ECO:0000313" key="2">
    <source>
        <dbReference type="Proteomes" id="UP000789524"/>
    </source>
</evidence>
<dbReference type="AlphaFoldDB" id="A0A8J2Q5L1"/>
<accession>A0A8J2Q5L1</accession>
<keyword evidence="2" id="KW-1185">Reference proteome</keyword>
<sequence>MLIRSYENIDECVDNERHVSRSTGLHINQASCVGEADGWQAECIGGVGVGTADQAWPPTAVDLLAVGERN</sequence>
<comment type="caution">
    <text evidence="1">The sequence shown here is derived from an EMBL/GenBank/DDBJ whole genome shotgun (WGS) entry which is preliminary data.</text>
</comment>
<dbReference type="OrthoDB" id="8197504at2759"/>
<proteinExistence type="predicted"/>
<name>A0A8J2Q5L1_9NEOP</name>
<gene>
    <name evidence="1" type="ORF">DCHRY22_LOCUS703</name>
</gene>
<reference evidence="1" key="1">
    <citation type="submission" date="2021-09" db="EMBL/GenBank/DDBJ databases">
        <authorList>
            <person name="Martin H S."/>
        </authorList>
    </citation>
    <scope>NUCLEOTIDE SEQUENCE</scope>
</reference>
<organism evidence="1 2">
    <name type="scientific">Danaus chrysippus</name>
    <name type="common">African queen</name>
    <dbReference type="NCBI Taxonomy" id="151541"/>
    <lineage>
        <taxon>Eukaryota</taxon>
        <taxon>Metazoa</taxon>
        <taxon>Ecdysozoa</taxon>
        <taxon>Arthropoda</taxon>
        <taxon>Hexapoda</taxon>
        <taxon>Insecta</taxon>
        <taxon>Pterygota</taxon>
        <taxon>Neoptera</taxon>
        <taxon>Endopterygota</taxon>
        <taxon>Lepidoptera</taxon>
        <taxon>Glossata</taxon>
        <taxon>Ditrysia</taxon>
        <taxon>Papilionoidea</taxon>
        <taxon>Nymphalidae</taxon>
        <taxon>Danainae</taxon>
        <taxon>Danaini</taxon>
        <taxon>Danaina</taxon>
        <taxon>Danaus</taxon>
        <taxon>Anosia</taxon>
    </lineage>
</organism>
<evidence type="ECO:0000313" key="1">
    <source>
        <dbReference type="EMBL" id="CAG9558663.1"/>
    </source>
</evidence>
<dbReference type="EMBL" id="CAKASE010000043">
    <property type="protein sequence ID" value="CAG9558663.1"/>
    <property type="molecule type" value="Genomic_DNA"/>
</dbReference>
<protein>
    <submittedName>
        <fullName evidence="1">(African queen) hypothetical protein</fullName>
    </submittedName>
</protein>